<dbReference type="PANTHER" id="PTHR24421:SF59">
    <property type="entry name" value="OXYGEN SENSOR HISTIDINE KINASE NREB"/>
    <property type="match status" value="1"/>
</dbReference>
<dbReference type="InterPro" id="IPR036890">
    <property type="entry name" value="HATPase_C_sf"/>
</dbReference>
<dbReference type="PANTHER" id="PTHR24421">
    <property type="entry name" value="NITRATE/NITRITE SENSOR PROTEIN NARX-RELATED"/>
    <property type="match status" value="1"/>
</dbReference>
<feature type="coiled-coil region" evidence="4">
    <location>
        <begin position="34"/>
        <end position="61"/>
    </location>
</feature>
<dbReference type="SUPFAM" id="SSF55874">
    <property type="entry name" value="ATPase domain of HSP90 chaperone/DNA topoisomerase II/histidine kinase"/>
    <property type="match status" value="1"/>
</dbReference>
<dbReference type="GO" id="GO:0016301">
    <property type="term" value="F:kinase activity"/>
    <property type="evidence" value="ECO:0007669"/>
    <property type="project" value="UniProtKB-KW"/>
</dbReference>
<dbReference type="SMART" id="SM00387">
    <property type="entry name" value="HATPase_c"/>
    <property type="match status" value="1"/>
</dbReference>
<sequence>MSEQESQFLLILFGGIFFAFLMSLFVVAMVILHRQRQVKNRQKLEQIKSEYEKTLLNVENEIHQETLAQIGRELHDNIGQLLSLTKLSLNSAKPEKQQQAKEYVNQVIKEVRALSKTLNLDWVESLSLDEFINQQLHRIQATGFCETSLQSDHSFAELKKEEKLVLIRVIQECLNNAIKHADPSRIDIRIHQNGKVRILQIADDGRGFDTSQKSSGSGMYNLGKRMETIGGKFQLSSIVGKGTVVNLELPFSV</sequence>
<name>A0ABS3BS61_9BACT</name>
<evidence type="ECO:0000313" key="8">
    <source>
        <dbReference type="Proteomes" id="UP000664698"/>
    </source>
</evidence>
<keyword evidence="3" id="KW-0902">Two-component regulatory system</keyword>
<feature type="transmembrane region" description="Helical" evidence="5">
    <location>
        <begin position="6"/>
        <end position="32"/>
    </location>
</feature>
<evidence type="ECO:0000256" key="2">
    <source>
        <dbReference type="ARBA" id="ARBA00022777"/>
    </source>
</evidence>
<keyword evidence="8" id="KW-1185">Reference proteome</keyword>
<keyword evidence="4" id="KW-0175">Coiled coil</keyword>
<keyword evidence="5" id="KW-0812">Transmembrane</keyword>
<keyword evidence="5" id="KW-1133">Transmembrane helix</keyword>
<accession>A0ABS3BS61</accession>
<evidence type="ECO:0000256" key="1">
    <source>
        <dbReference type="ARBA" id="ARBA00022679"/>
    </source>
</evidence>
<dbReference type="RefSeq" id="WP_206570135.1">
    <property type="nucleotide sequence ID" value="NZ_JAFKCW010000003.1"/>
</dbReference>
<dbReference type="CDD" id="cd16917">
    <property type="entry name" value="HATPase_UhpB-NarQ-NarX-like"/>
    <property type="match status" value="1"/>
</dbReference>
<dbReference type="Gene3D" id="1.20.5.1930">
    <property type="match status" value="1"/>
</dbReference>
<dbReference type="PROSITE" id="PS50109">
    <property type="entry name" value="HIS_KIN"/>
    <property type="match status" value="1"/>
</dbReference>
<proteinExistence type="predicted"/>
<dbReference type="Pfam" id="PF02518">
    <property type="entry name" value="HATPase_c"/>
    <property type="match status" value="1"/>
</dbReference>
<protein>
    <submittedName>
        <fullName evidence="7">Histidine kinase</fullName>
    </submittedName>
</protein>
<organism evidence="7 8">
    <name type="scientific">Algoriphagus aestuariicola</name>
    <dbReference type="NCBI Taxonomy" id="1852016"/>
    <lineage>
        <taxon>Bacteria</taxon>
        <taxon>Pseudomonadati</taxon>
        <taxon>Bacteroidota</taxon>
        <taxon>Cytophagia</taxon>
        <taxon>Cytophagales</taxon>
        <taxon>Cyclobacteriaceae</taxon>
        <taxon>Algoriphagus</taxon>
    </lineage>
</organism>
<dbReference type="Pfam" id="PF07730">
    <property type="entry name" value="HisKA_3"/>
    <property type="match status" value="1"/>
</dbReference>
<comment type="caution">
    <text evidence="7">The sequence shown here is derived from an EMBL/GenBank/DDBJ whole genome shotgun (WGS) entry which is preliminary data.</text>
</comment>
<dbReference type="InterPro" id="IPR005467">
    <property type="entry name" value="His_kinase_dom"/>
</dbReference>
<keyword evidence="1" id="KW-0808">Transferase</keyword>
<dbReference type="EMBL" id="JAFKCW010000003">
    <property type="protein sequence ID" value="MBN7802135.1"/>
    <property type="molecule type" value="Genomic_DNA"/>
</dbReference>
<evidence type="ECO:0000259" key="6">
    <source>
        <dbReference type="PROSITE" id="PS50109"/>
    </source>
</evidence>
<evidence type="ECO:0000256" key="3">
    <source>
        <dbReference type="ARBA" id="ARBA00023012"/>
    </source>
</evidence>
<evidence type="ECO:0000313" key="7">
    <source>
        <dbReference type="EMBL" id="MBN7802135.1"/>
    </source>
</evidence>
<dbReference type="InterPro" id="IPR050482">
    <property type="entry name" value="Sensor_HK_TwoCompSys"/>
</dbReference>
<gene>
    <name evidence="7" type="ORF">J0A67_14775</name>
</gene>
<evidence type="ECO:0000256" key="4">
    <source>
        <dbReference type="SAM" id="Coils"/>
    </source>
</evidence>
<feature type="domain" description="Histidine kinase" evidence="6">
    <location>
        <begin position="69"/>
        <end position="253"/>
    </location>
</feature>
<dbReference type="InterPro" id="IPR011712">
    <property type="entry name" value="Sig_transdc_His_kin_sub3_dim/P"/>
</dbReference>
<keyword evidence="2 7" id="KW-0418">Kinase</keyword>
<reference evidence="7 8" key="1">
    <citation type="submission" date="2021-03" db="EMBL/GenBank/DDBJ databases">
        <title>novel species isolated from a fishpond in China.</title>
        <authorList>
            <person name="Lu H."/>
            <person name="Cai Z."/>
        </authorList>
    </citation>
    <scope>NUCLEOTIDE SEQUENCE [LARGE SCALE GENOMIC DNA]</scope>
    <source>
        <strain evidence="7 8">JCM 31546</strain>
    </source>
</reference>
<evidence type="ECO:0000256" key="5">
    <source>
        <dbReference type="SAM" id="Phobius"/>
    </source>
</evidence>
<dbReference type="InterPro" id="IPR003594">
    <property type="entry name" value="HATPase_dom"/>
</dbReference>
<keyword evidence="5" id="KW-0472">Membrane</keyword>
<dbReference type="Gene3D" id="3.30.565.10">
    <property type="entry name" value="Histidine kinase-like ATPase, C-terminal domain"/>
    <property type="match status" value="1"/>
</dbReference>
<dbReference type="Proteomes" id="UP000664698">
    <property type="component" value="Unassembled WGS sequence"/>
</dbReference>